<dbReference type="Gene3D" id="2.60.40.10">
    <property type="entry name" value="Immunoglobulins"/>
    <property type="match status" value="1"/>
</dbReference>
<evidence type="ECO:0000313" key="4">
    <source>
        <dbReference type="Proteomes" id="UP000798808"/>
    </source>
</evidence>
<evidence type="ECO:0000256" key="1">
    <source>
        <dbReference type="SAM" id="SignalP"/>
    </source>
</evidence>
<dbReference type="Pfam" id="PF12388">
    <property type="entry name" value="Peptidase_M57"/>
    <property type="match status" value="1"/>
</dbReference>
<dbReference type="Proteomes" id="UP000798808">
    <property type="component" value="Unassembled WGS sequence"/>
</dbReference>
<feature type="domain" description="BACON" evidence="2">
    <location>
        <begin position="296"/>
        <end position="380"/>
    </location>
</feature>
<dbReference type="RefSeq" id="WP_155170733.1">
    <property type="nucleotide sequence ID" value="NZ_BAAAFL010000021.1"/>
</dbReference>
<comment type="caution">
    <text evidence="3">The sequence shown here is derived from an EMBL/GenBank/DDBJ whole genome shotgun (WGS) entry which is preliminary data.</text>
</comment>
<evidence type="ECO:0000259" key="2">
    <source>
        <dbReference type="Pfam" id="PF19190"/>
    </source>
</evidence>
<dbReference type="InterPro" id="IPR013783">
    <property type="entry name" value="Ig-like_fold"/>
</dbReference>
<dbReference type="InterPro" id="IPR024361">
    <property type="entry name" value="BACON"/>
</dbReference>
<keyword evidence="4" id="KW-1185">Reference proteome</keyword>
<evidence type="ECO:0000313" key="3">
    <source>
        <dbReference type="EMBL" id="MTI24692.1"/>
    </source>
</evidence>
<proteinExistence type="predicted"/>
<keyword evidence="1" id="KW-0732">Signal</keyword>
<dbReference type="Pfam" id="PF19190">
    <property type="entry name" value="BACON_2"/>
    <property type="match status" value="1"/>
</dbReference>
<feature type="chain" id="PRO_5045066667" evidence="1">
    <location>
        <begin position="22"/>
        <end position="391"/>
    </location>
</feature>
<dbReference type="InterPro" id="IPR024079">
    <property type="entry name" value="MetalloPept_cat_dom_sf"/>
</dbReference>
<sequence>MKKIRISLLGLVALLAFVVFSCSDEPAVDPVQEPQISEETLAQFTELGFDVSDIRFETFNNPVTGESEQVYVLENDIKISPKQLAAMLPDTHDGPTTEQYRTTNLVSSPKTIKVLGYYGSGSNSSYLDATMRSALQMAVDNYNNLNLGLNFTLAFGTNSSSYDIVVTRVSGNGGGRAGFPTGGNPYKWVEIQAGTVNYGTDVVEHVMTHEIGHCVGLRHTDYFNRSISCGSGGNEGDAGVGAIHIPGTPATTNVDMNSIMLACFNGSENGEFSNYDATALTTLYPGSTNPPGDPTLTVSPTSVSFGYTSSSRTITVSANVNWTVTDNAGWISVSPSSGSNSGTFNISVSSYNMVCEPRRRGTVTIDGGAAGTKTITVYQSSRPLRPGEQCP</sequence>
<accession>A0ABW9RKR7</accession>
<reference evidence="3 4" key="1">
    <citation type="submission" date="2019-02" db="EMBL/GenBank/DDBJ databases">
        <authorList>
            <person name="Goldberg S.R."/>
            <person name="Haltli B.A."/>
            <person name="Correa H."/>
            <person name="Russell K.G."/>
        </authorList>
    </citation>
    <scope>NUCLEOTIDE SEQUENCE [LARGE SCALE GENOMIC DNA]</scope>
    <source>
        <strain evidence="3 4">JCM 16186</strain>
    </source>
</reference>
<gene>
    <name evidence="3" type="ORF">E1163_07020</name>
</gene>
<dbReference type="SUPFAM" id="SSF55486">
    <property type="entry name" value="Metalloproteases ('zincins'), catalytic domain"/>
    <property type="match status" value="1"/>
</dbReference>
<protein>
    <submittedName>
        <fullName evidence="3">Peptidase</fullName>
    </submittedName>
</protein>
<feature type="signal peptide" evidence="1">
    <location>
        <begin position="1"/>
        <end position="21"/>
    </location>
</feature>
<dbReference type="PROSITE" id="PS51257">
    <property type="entry name" value="PROKAR_LIPOPROTEIN"/>
    <property type="match status" value="1"/>
</dbReference>
<dbReference type="Gene3D" id="3.40.390.10">
    <property type="entry name" value="Collagenase (Catalytic Domain)"/>
    <property type="match status" value="1"/>
</dbReference>
<organism evidence="3 4">
    <name type="scientific">Fulvivirga kasyanovii</name>
    <dbReference type="NCBI Taxonomy" id="396812"/>
    <lineage>
        <taxon>Bacteria</taxon>
        <taxon>Pseudomonadati</taxon>
        <taxon>Bacteroidota</taxon>
        <taxon>Cytophagia</taxon>
        <taxon>Cytophagales</taxon>
        <taxon>Fulvivirgaceae</taxon>
        <taxon>Fulvivirga</taxon>
    </lineage>
</organism>
<dbReference type="EMBL" id="SMLW01000443">
    <property type="protein sequence ID" value="MTI24692.1"/>
    <property type="molecule type" value="Genomic_DNA"/>
</dbReference>
<dbReference type="InterPro" id="IPR024653">
    <property type="entry name" value="Peptidase_M10/M27/M57"/>
</dbReference>
<name>A0ABW9RKR7_9BACT</name>
<dbReference type="CDD" id="cd14948">
    <property type="entry name" value="BACON"/>
    <property type="match status" value="1"/>
</dbReference>